<evidence type="ECO:0000256" key="1">
    <source>
        <dbReference type="PIRNR" id="PIRNR029225"/>
    </source>
</evidence>
<dbReference type="NCBIfam" id="NF005338">
    <property type="entry name" value="PRK06856.1-4"/>
    <property type="match status" value="1"/>
</dbReference>
<gene>
    <name evidence="2" type="ORF">RO21_04095</name>
</gene>
<dbReference type="AlphaFoldDB" id="A0A0J5P682"/>
<comment type="function">
    <text evidence="1">Part of the beta sliding clamp loading complex, which hydrolyzes ATP to load the beta clamp onto primed DNA to form the DNA replication pre-initiation complex. DNA polymerase III is a complex, multichain enzyme responsible for most of the replicative synthesis in bacteria. This DNA polymerase also exhibits 3' to 5' exonuclease activity.</text>
</comment>
<evidence type="ECO:0000313" key="2">
    <source>
        <dbReference type="EMBL" id="KMK51893.1"/>
    </source>
</evidence>
<reference evidence="2 3" key="1">
    <citation type="submission" date="2014-12" db="EMBL/GenBank/DDBJ databases">
        <title>Reclassification of Actinobacillus muris as Muribacter muris.</title>
        <authorList>
            <person name="Christensen H."/>
            <person name="Nicklas W."/>
            <person name="Bisgaard M."/>
        </authorList>
    </citation>
    <scope>NUCLEOTIDE SEQUENCE [LARGE SCALE GENOMIC DNA]</scope>
    <source>
        <strain evidence="2 3">Ackerman80-443D</strain>
    </source>
</reference>
<dbReference type="SUPFAM" id="SSF102220">
    <property type="entry name" value="DNA polymerase III psi subunit"/>
    <property type="match status" value="1"/>
</dbReference>
<accession>A0A0J5P682</accession>
<organism evidence="2 3">
    <name type="scientific">Muribacter muris</name>
    <dbReference type="NCBI Taxonomy" id="67855"/>
    <lineage>
        <taxon>Bacteria</taxon>
        <taxon>Pseudomonadati</taxon>
        <taxon>Pseudomonadota</taxon>
        <taxon>Gammaproteobacteria</taxon>
        <taxon>Pasteurellales</taxon>
        <taxon>Pasteurellaceae</taxon>
        <taxon>Muribacter</taxon>
    </lineage>
</organism>
<dbReference type="Pfam" id="PF03603">
    <property type="entry name" value="DNA_III_psi"/>
    <property type="match status" value="1"/>
</dbReference>
<evidence type="ECO:0000313" key="3">
    <source>
        <dbReference type="Proteomes" id="UP000036270"/>
    </source>
</evidence>
<dbReference type="GO" id="GO:0003887">
    <property type="term" value="F:DNA-directed DNA polymerase activity"/>
    <property type="evidence" value="ECO:0007669"/>
    <property type="project" value="UniProtKB-KW"/>
</dbReference>
<dbReference type="EMBL" id="JWIZ01000022">
    <property type="protein sequence ID" value="KMK51893.1"/>
    <property type="molecule type" value="Genomic_DNA"/>
</dbReference>
<dbReference type="Gene3D" id="3.40.50.10220">
    <property type="entry name" value="DNA polymerase III, psi subunit"/>
    <property type="match status" value="1"/>
</dbReference>
<keyword evidence="1" id="KW-0808">Transferase</keyword>
<keyword evidence="1" id="KW-0548">Nucleotidyltransferase</keyword>
<dbReference type="InterPro" id="IPR004615">
    <property type="entry name" value="DNA_pol_III_psi"/>
</dbReference>
<proteinExistence type="predicted"/>
<dbReference type="Proteomes" id="UP000036270">
    <property type="component" value="Unassembled WGS sequence"/>
</dbReference>
<name>A0A0J5P682_9PAST</name>
<comment type="caution">
    <text evidence="2">The sequence shown here is derived from an EMBL/GenBank/DDBJ whole genome shotgun (WGS) entry which is preliminary data.</text>
</comment>
<dbReference type="InterPro" id="IPR036654">
    <property type="entry name" value="DNA_pol_III_psi_sf"/>
</dbReference>
<protein>
    <recommendedName>
        <fullName evidence="1">DNA polymerase III subunit psi</fullName>
    </recommendedName>
</protein>
<dbReference type="GO" id="GO:0006260">
    <property type="term" value="P:DNA replication"/>
    <property type="evidence" value="ECO:0007669"/>
    <property type="project" value="UniProtKB-KW"/>
</dbReference>
<keyword evidence="1" id="KW-0235">DNA replication</keyword>
<keyword evidence="3" id="KW-1185">Reference proteome</keyword>
<dbReference type="PIRSF" id="PIRSF029225">
    <property type="entry name" value="DNA_pol_III_psi"/>
    <property type="match status" value="1"/>
</dbReference>
<dbReference type="STRING" id="67855.RO21_04095"/>
<sequence length="139" mass="16459">MNRRDLLLNEMNIAQWVLSKPQVLKGDAQIRLNAAVKLVVVCDEDHQQSRFFQDVLRTLALNVSQYQWLNVEQALRLTFTHEPIIWCIQPDSQAVRLTKKFTNQPLWRISSWQALHTPAAKRQLWQQMQPFCRHLEDNL</sequence>
<dbReference type="PATRIC" id="fig|67855.3.peg.676"/>
<dbReference type="GO" id="GO:0008408">
    <property type="term" value="F:3'-5' exonuclease activity"/>
    <property type="evidence" value="ECO:0007669"/>
    <property type="project" value="InterPro"/>
</dbReference>
<dbReference type="RefSeq" id="WP_047976519.1">
    <property type="nucleotide sequence ID" value="NZ_JWIZ01000022.1"/>
</dbReference>
<keyword evidence="1" id="KW-0239">DNA-directed DNA polymerase</keyword>